<gene>
    <name evidence="2" type="ORF">XNOV1_A020268</name>
</gene>
<evidence type="ECO:0000256" key="1">
    <source>
        <dbReference type="SAM" id="MobiDB-lite"/>
    </source>
</evidence>
<evidence type="ECO:0000313" key="2">
    <source>
        <dbReference type="EMBL" id="CAJ1055527.1"/>
    </source>
</evidence>
<feature type="region of interest" description="Disordered" evidence="1">
    <location>
        <begin position="1"/>
        <end position="118"/>
    </location>
</feature>
<sequence length="118" mass="13383">MKLQLHDSDENLYDELFQVNHPSPGDQESDHTQAPRQSHLHSVVSIPQPRRSHSRSPNIISMTPDRLSASSPPRRSADHRSYNYSNLLRSPLRYSHCSATGNSTRCSEASPRRQTPPK</sequence>
<evidence type="ECO:0000313" key="3">
    <source>
        <dbReference type="Proteomes" id="UP001178508"/>
    </source>
</evidence>
<organism evidence="2 3">
    <name type="scientific">Xyrichtys novacula</name>
    <name type="common">Pearly razorfish</name>
    <name type="synonym">Hemipteronotus novacula</name>
    <dbReference type="NCBI Taxonomy" id="13765"/>
    <lineage>
        <taxon>Eukaryota</taxon>
        <taxon>Metazoa</taxon>
        <taxon>Chordata</taxon>
        <taxon>Craniata</taxon>
        <taxon>Vertebrata</taxon>
        <taxon>Euteleostomi</taxon>
        <taxon>Actinopterygii</taxon>
        <taxon>Neopterygii</taxon>
        <taxon>Teleostei</taxon>
        <taxon>Neoteleostei</taxon>
        <taxon>Acanthomorphata</taxon>
        <taxon>Eupercaria</taxon>
        <taxon>Labriformes</taxon>
        <taxon>Labridae</taxon>
        <taxon>Xyrichtys</taxon>
    </lineage>
</organism>
<feature type="compositionally biased region" description="Low complexity" evidence="1">
    <location>
        <begin position="64"/>
        <end position="74"/>
    </location>
</feature>
<dbReference type="Proteomes" id="UP001178508">
    <property type="component" value="Chromosome 4"/>
</dbReference>
<accession>A0AAV1F2X1</accession>
<reference evidence="2" key="1">
    <citation type="submission" date="2023-08" db="EMBL/GenBank/DDBJ databases">
        <authorList>
            <person name="Alioto T."/>
            <person name="Alioto T."/>
            <person name="Gomez Garrido J."/>
        </authorList>
    </citation>
    <scope>NUCLEOTIDE SEQUENCE</scope>
</reference>
<dbReference type="EMBL" id="OY660867">
    <property type="protein sequence ID" value="CAJ1055527.1"/>
    <property type="molecule type" value="Genomic_DNA"/>
</dbReference>
<proteinExistence type="predicted"/>
<protein>
    <submittedName>
        <fullName evidence="2">Uncharacterized protein</fullName>
    </submittedName>
</protein>
<dbReference type="AlphaFoldDB" id="A0AAV1F2X1"/>
<name>A0AAV1F2X1_XYRNO</name>
<keyword evidence="3" id="KW-1185">Reference proteome</keyword>
<feature type="compositionally biased region" description="Polar residues" evidence="1">
    <location>
        <begin position="97"/>
        <end position="107"/>
    </location>
</feature>